<keyword evidence="7" id="KW-0503">Monooxygenase</keyword>
<dbReference type="PROSITE" id="PS00086">
    <property type="entry name" value="CYTOCHROME_P450"/>
    <property type="match status" value="1"/>
</dbReference>
<reference evidence="10" key="2">
    <citation type="submission" date="2015-01" db="EMBL/GenBank/DDBJ databases">
        <title>Evolutionary Origins and Diversification of the Mycorrhizal Mutualists.</title>
        <authorList>
            <consortium name="DOE Joint Genome Institute"/>
            <consortium name="Mycorrhizal Genomics Consortium"/>
            <person name="Kohler A."/>
            <person name="Kuo A."/>
            <person name="Nagy L.G."/>
            <person name="Floudas D."/>
            <person name="Copeland A."/>
            <person name="Barry K.W."/>
            <person name="Cichocki N."/>
            <person name="Veneault-Fourrey C."/>
            <person name="LaButti K."/>
            <person name="Lindquist E.A."/>
            <person name="Lipzen A."/>
            <person name="Lundell T."/>
            <person name="Morin E."/>
            <person name="Murat C."/>
            <person name="Riley R."/>
            <person name="Ohm R."/>
            <person name="Sun H."/>
            <person name="Tunlid A."/>
            <person name="Henrissat B."/>
            <person name="Grigoriev I.V."/>
            <person name="Hibbett D.S."/>
            <person name="Martin F."/>
        </authorList>
    </citation>
    <scope>NUCLEOTIDE SEQUENCE [LARGE SCALE GENOMIC DNA]</scope>
    <source>
        <strain evidence="10">ATCC 200175</strain>
    </source>
</reference>
<dbReference type="PANTHER" id="PTHR46300">
    <property type="entry name" value="P450, PUTATIVE (EUROFUNG)-RELATED-RELATED"/>
    <property type="match status" value="1"/>
</dbReference>
<sequence length="141" mass="15729">MARAHDDHDIREGKTSSGRDTIGEQRYALVRKPKKRIIDGLDLVSRFLTAEGALTDVDPSGFMFGFGWRVCPGRHTADASLWTTIATMLATLEFTLAKDPEGNEIMFEPKYVNGITHQPAIFPCRISPRSHVSKASLERAR</sequence>
<dbReference type="AlphaFoldDB" id="A0A0C9T536"/>
<dbReference type="InterPro" id="IPR036396">
    <property type="entry name" value="Cyt_P450_sf"/>
</dbReference>
<evidence type="ECO:0000313" key="9">
    <source>
        <dbReference type="EMBL" id="KIJ10810.1"/>
    </source>
</evidence>
<keyword evidence="10" id="KW-1185">Reference proteome</keyword>
<comment type="cofactor">
    <cofactor evidence="1">
        <name>heme</name>
        <dbReference type="ChEBI" id="CHEBI:30413"/>
    </cofactor>
</comment>
<comment type="similarity">
    <text evidence="2">Belongs to the cytochrome P450 family.</text>
</comment>
<dbReference type="InterPro" id="IPR017972">
    <property type="entry name" value="Cyt_P450_CS"/>
</dbReference>
<proteinExistence type="inferred from homology"/>
<gene>
    <name evidence="9" type="ORF">PAXINDRAFT_16208</name>
</gene>
<keyword evidence="3" id="KW-0349">Heme</keyword>
<dbReference type="EMBL" id="KN819395">
    <property type="protein sequence ID" value="KIJ10810.1"/>
    <property type="molecule type" value="Genomic_DNA"/>
</dbReference>
<evidence type="ECO:0000256" key="3">
    <source>
        <dbReference type="ARBA" id="ARBA00022617"/>
    </source>
</evidence>
<evidence type="ECO:0000256" key="8">
    <source>
        <dbReference type="SAM" id="MobiDB-lite"/>
    </source>
</evidence>
<dbReference type="SUPFAM" id="SSF48264">
    <property type="entry name" value="Cytochrome P450"/>
    <property type="match status" value="1"/>
</dbReference>
<dbReference type="Proteomes" id="UP000053647">
    <property type="component" value="Unassembled WGS sequence"/>
</dbReference>
<evidence type="ECO:0000313" key="10">
    <source>
        <dbReference type="Proteomes" id="UP000053647"/>
    </source>
</evidence>
<keyword evidence="4" id="KW-0479">Metal-binding</keyword>
<dbReference type="OrthoDB" id="3934656at2759"/>
<evidence type="ECO:0000256" key="5">
    <source>
        <dbReference type="ARBA" id="ARBA00023002"/>
    </source>
</evidence>
<evidence type="ECO:0000256" key="2">
    <source>
        <dbReference type="ARBA" id="ARBA00010617"/>
    </source>
</evidence>
<dbReference type="HOGENOM" id="CLU_1825892_0_0_1"/>
<dbReference type="InterPro" id="IPR050364">
    <property type="entry name" value="Cytochrome_P450_fung"/>
</dbReference>
<evidence type="ECO:0008006" key="11">
    <source>
        <dbReference type="Google" id="ProtNLM"/>
    </source>
</evidence>
<keyword evidence="6" id="KW-0408">Iron</keyword>
<feature type="region of interest" description="Disordered" evidence="8">
    <location>
        <begin position="1"/>
        <end position="21"/>
    </location>
</feature>
<evidence type="ECO:0000256" key="4">
    <source>
        <dbReference type="ARBA" id="ARBA00022723"/>
    </source>
</evidence>
<dbReference type="PANTHER" id="PTHR46300:SF5">
    <property type="entry name" value="CYTOCHROME P450"/>
    <property type="match status" value="1"/>
</dbReference>
<evidence type="ECO:0000256" key="1">
    <source>
        <dbReference type="ARBA" id="ARBA00001971"/>
    </source>
</evidence>
<dbReference type="Gene3D" id="1.10.630.10">
    <property type="entry name" value="Cytochrome P450"/>
    <property type="match status" value="1"/>
</dbReference>
<feature type="compositionally biased region" description="Basic and acidic residues" evidence="8">
    <location>
        <begin position="1"/>
        <end position="14"/>
    </location>
</feature>
<evidence type="ECO:0000256" key="7">
    <source>
        <dbReference type="ARBA" id="ARBA00023033"/>
    </source>
</evidence>
<dbReference type="GO" id="GO:0020037">
    <property type="term" value="F:heme binding"/>
    <property type="evidence" value="ECO:0007669"/>
    <property type="project" value="InterPro"/>
</dbReference>
<reference evidence="9 10" key="1">
    <citation type="submission" date="2014-06" db="EMBL/GenBank/DDBJ databases">
        <authorList>
            <consortium name="DOE Joint Genome Institute"/>
            <person name="Kuo A."/>
            <person name="Kohler A."/>
            <person name="Nagy L.G."/>
            <person name="Floudas D."/>
            <person name="Copeland A."/>
            <person name="Barry K.W."/>
            <person name="Cichocki N."/>
            <person name="Veneault-Fourrey C."/>
            <person name="LaButti K."/>
            <person name="Lindquist E.A."/>
            <person name="Lipzen A."/>
            <person name="Lundell T."/>
            <person name="Morin E."/>
            <person name="Murat C."/>
            <person name="Sun H."/>
            <person name="Tunlid A."/>
            <person name="Henrissat B."/>
            <person name="Grigoriev I.V."/>
            <person name="Hibbett D.S."/>
            <person name="Martin F."/>
            <person name="Nordberg H.P."/>
            <person name="Cantor M.N."/>
            <person name="Hua S.X."/>
        </authorList>
    </citation>
    <scope>NUCLEOTIDE SEQUENCE [LARGE SCALE GENOMIC DNA]</scope>
    <source>
        <strain evidence="9 10">ATCC 200175</strain>
    </source>
</reference>
<protein>
    <recommendedName>
        <fullName evidence="11">Cytochrome P450</fullName>
    </recommendedName>
</protein>
<name>A0A0C9T536_PAXIN</name>
<dbReference type="GO" id="GO:0016705">
    <property type="term" value="F:oxidoreductase activity, acting on paired donors, with incorporation or reduction of molecular oxygen"/>
    <property type="evidence" value="ECO:0007669"/>
    <property type="project" value="InterPro"/>
</dbReference>
<accession>A0A0C9T536</accession>
<keyword evidence="5" id="KW-0560">Oxidoreductase</keyword>
<organism evidence="9 10">
    <name type="scientific">Paxillus involutus ATCC 200175</name>
    <dbReference type="NCBI Taxonomy" id="664439"/>
    <lineage>
        <taxon>Eukaryota</taxon>
        <taxon>Fungi</taxon>
        <taxon>Dikarya</taxon>
        <taxon>Basidiomycota</taxon>
        <taxon>Agaricomycotina</taxon>
        <taxon>Agaricomycetes</taxon>
        <taxon>Agaricomycetidae</taxon>
        <taxon>Boletales</taxon>
        <taxon>Paxilineae</taxon>
        <taxon>Paxillaceae</taxon>
        <taxon>Paxillus</taxon>
    </lineage>
</organism>
<evidence type="ECO:0000256" key="6">
    <source>
        <dbReference type="ARBA" id="ARBA00023004"/>
    </source>
</evidence>
<dbReference type="GO" id="GO:0005506">
    <property type="term" value="F:iron ion binding"/>
    <property type="evidence" value="ECO:0007669"/>
    <property type="project" value="InterPro"/>
</dbReference>
<dbReference type="GO" id="GO:0004497">
    <property type="term" value="F:monooxygenase activity"/>
    <property type="evidence" value="ECO:0007669"/>
    <property type="project" value="UniProtKB-KW"/>
</dbReference>